<protein>
    <submittedName>
        <fullName evidence="2">Uncharacterized protein</fullName>
    </submittedName>
</protein>
<gene>
    <name evidence="2" type="ORF">g.94940</name>
</gene>
<organism evidence="2">
    <name type="scientific">Lygus hesperus</name>
    <name type="common">Western plant bug</name>
    <dbReference type="NCBI Taxonomy" id="30085"/>
    <lineage>
        <taxon>Eukaryota</taxon>
        <taxon>Metazoa</taxon>
        <taxon>Ecdysozoa</taxon>
        <taxon>Arthropoda</taxon>
        <taxon>Hexapoda</taxon>
        <taxon>Insecta</taxon>
        <taxon>Pterygota</taxon>
        <taxon>Neoptera</taxon>
        <taxon>Paraneoptera</taxon>
        <taxon>Hemiptera</taxon>
        <taxon>Heteroptera</taxon>
        <taxon>Panheteroptera</taxon>
        <taxon>Cimicomorpha</taxon>
        <taxon>Miridae</taxon>
        <taxon>Mirini</taxon>
        <taxon>Lygus</taxon>
    </lineage>
</organism>
<feature type="compositionally biased region" description="Polar residues" evidence="1">
    <location>
        <begin position="136"/>
        <end position="148"/>
    </location>
</feature>
<dbReference type="EMBL" id="GDHC01012336">
    <property type="protein sequence ID" value="JAQ06293.1"/>
    <property type="molecule type" value="Transcribed_RNA"/>
</dbReference>
<sequence>MAFSAIHDTVPVSMSIPMVFLPLLCRARYCVTISYESYPALSANIVGIALYARANASIAYCSLPGILLARSSTASAIIISDAPPPKTVRVFLTVCDSTDNASCIERSASSNAACEPPRRIMVHASPFSTPEKRITRSSPKTISSIKSQ</sequence>
<accession>A0A146LD95</accession>
<name>A0A146LD95_LYGHE</name>
<evidence type="ECO:0000313" key="2">
    <source>
        <dbReference type="EMBL" id="JAQ06293.1"/>
    </source>
</evidence>
<proteinExistence type="predicted"/>
<feature type="region of interest" description="Disordered" evidence="1">
    <location>
        <begin position="125"/>
        <end position="148"/>
    </location>
</feature>
<reference evidence="2" key="1">
    <citation type="journal article" date="2016" name="Gigascience">
        <title>De novo construction of an expanded transcriptome assembly for the western tarnished plant bug, Lygus hesperus.</title>
        <authorList>
            <person name="Tassone E.E."/>
            <person name="Geib S.M."/>
            <person name="Hall B."/>
            <person name="Fabrick J.A."/>
            <person name="Brent C.S."/>
            <person name="Hull J.J."/>
        </authorList>
    </citation>
    <scope>NUCLEOTIDE SEQUENCE</scope>
</reference>
<dbReference type="AlphaFoldDB" id="A0A146LD95"/>
<evidence type="ECO:0000256" key="1">
    <source>
        <dbReference type="SAM" id="MobiDB-lite"/>
    </source>
</evidence>